<dbReference type="Proteomes" id="UP000828390">
    <property type="component" value="Unassembled WGS sequence"/>
</dbReference>
<reference evidence="1" key="2">
    <citation type="submission" date="2020-11" db="EMBL/GenBank/DDBJ databases">
        <authorList>
            <person name="McCartney M.A."/>
            <person name="Auch B."/>
            <person name="Kono T."/>
            <person name="Mallez S."/>
            <person name="Becker A."/>
            <person name="Gohl D.M."/>
            <person name="Silverstein K.A.T."/>
            <person name="Koren S."/>
            <person name="Bechman K.B."/>
            <person name="Herman A."/>
            <person name="Abrahante J.E."/>
            <person name="Garbe J."/>
        </authorList>
    </citation>
    <scope>NUCLEOTIDE SEQUENCE</scope>
    <source>
        <strain evidence="1">Duluth1</strain>
        <tissue evidence="1">Whole animal</tissue>
    </source>
</reference>
<comment type="caution">
    <text evidence="1">The sequence shown here is derived from an EMBL/GenBank/DDBJ whole genome shotgun (WGS) entry which is preliminary data.</text>
</comment>
<evidence type="ECO:0000313" key="1">
    <source>
        <dbReference type="EMBL" id="KAH3780967.1"/>
    </source>
</evidence>
<protein>
    <submittedName>
        <fullName evidence="1">Uncharacterized protein</fullName>
    </submittedName>
</protein>
<proteinExistence type="predicted"/>
<accession>A0A9D4IQ49</accession>
<gene>
    <name evidence="1" type="ORF">DPMN_158792</name>
</gene>
<reference evidence="1" key="1">
    <citation type="journal article" date="2019" name="bioRxiv">
        <title>The Genome of the Zebra Mussel, Dreissena polymorpha: A Resource for Invasive Species Research.</title>
        <authorList>
            <person name="McCartney M.A."/>
            <person name="Auch B."/>
            <person name="Kono T."/>
            <person name="Mallez S."/>
            <person name="Zhang Y."/>
            <person name="Obille A."/>
            <person name="Becker A."/>
            <person name="Abrahante J.E."/>
            <person name="Garbe J."/>
            <person name="Badalamenti J.P."/>
            <person name="Herman A."/>
            <person name="Mangelson H."/>
            <person name="Liachko I."/>
            <person name="Sullivan S."/>
            <person name="Sone E.D."/>
            <person name="Koren S."/>
            <person name="Silverstein K.A.T."/>
            <person name="Beckman K.B."/>
            <person name="Gohl D.M."/>
        </authorList>
    </citation>
    <scope>NUCLEOTIDE SEQUENCE</scope>
    <source>
        <strain evidence="1">Duluth1</strain>
        <tissue evidence="1">Whole animal</tissue>
    </source>
</reference>
<organism evidence="1 2">
    <name type="scientific">Dreissena polymorpha</name>
    <name type="common">Zebra mussel</name>
    <name type="synonym">Mytilus polymorpha</name>
    <dbReference type="NCBI Taxonomy" id="45954"/>
    <lineage>
        <taxon>Eukaryota</taxon>
        <taxon>Metazoa</taxon>
        <taxon>Spiralia</taxon>
        <taxon>Lophotrochozoa</taxon>
        <taxon>Mollusca</taxon>
        <taxon>Bivalvia</taxon>
        <taxon>Autobranchia</taxon>
        <taxon>Heteroconchia</taxon>
        <taxon>Euheterodonta</taxon>
        <taxon>Imparidentia</taxon>
        <taxon>Neoheterodontei</taxon>
        <taxon>Myida</taxon>
        <taxon>Dreissenoidea</taxon>
        <taxon>Dreissenidae</taxon>
        <taxon>Dreissena</taxon>
    </lineage>
</organism>
<keyword evidence="2" id="KW-1185">Reference proteome</keyword>
<dbReference type="AlphaFoldDB" id="A0A9D4IQ49"/>
<dbReference type="EMBL" id="JAIWYP010000008">
    <property type="protein sequence ID" value="KAH3780967.1"/>
    <property type="molecule type" value="Genomic_DNA"/>
</dbReference>
<evidence type="ECO:0000313" key="2">
    <source>
        <dbReference type="Proteomes" id="UP000828390"/>
    </source>
</evidence>
<sequence>MEHIYINVNDHPELFERLSGLKIKRLTLCGNGERLEANHVQLWLKALSSLKQHAELSIIAQNDSRWVWQALSGLKIKLLNIGTEQECLEVKHVSSFFTSLSTLKQLDTIVINVKNNIPGLFEALHNLKIKSLI</sequence>
<name>A0A9D4IQ49_DREPO</name>